<dbReference type="AlphaFoldDB" id="A0A418Q5Y4"/>
<dbReference type="InterPro" id="IPR023393">
    <property type="entry name" value="START-like_dom_sf"/>
</dbReference>
<dbReference type="SUPFAM" id="SSF55961">
    <property type="entry name" value="Bet v1-like"/>
    <property type="match status" value="1"/>
</dbReference>
<evidence type="ECO:0000313" key="2">
    <source>
        <dbReference type="Proteomes" id="UP000285278"/>
    </source>
</evidence>
<dbReference type="OrthoDB" id="4618973at2"/>
<dbReference type="STRING" id="1451189.CFAL_00945"/>
<dbReference type="InterPro" id="IPR019587">
    <property type="entry name" value="Polyketide_cyclase/dehydratase"/>
</dbReference>
<gene>
    <name evidence="1" type="ORF">D3M95_08360</name>
</gene>
<dbReference type="CDD" id="cd07812">
    <property type="entry name" value="SRPBCC"/>
    <property type="match status" value="1"/>
</dbReference>
<evidence type="ECO:0000313" key="1">
    <source>
        <dbReference type="EMBL" id="RIX34108.1"/>
    </source>
</evidence>
<keyword evidence="2" id="KW-1185">Reference proteome</keyword>
<organism evidence="1 2">
    <name type="scientific">Corynebacterium falsenii</name>
    <dbReference type="NCBI Taxonomy" id="108486"/>
    <lineage>
        <taxon>Bacteria</taxon>
        <taxon>Bacillati</taxon>
        <taxon>Actinomycetota</taxon>
        <taxon>Actinomycetes</taxon>
        <taxon>Mycobacteriales</taxon>
        <taxon>Corynebacteriaceae</taxon>
        <taxon>Corynebacterium</taxon>
    </lineage>
</organism>
<dbReference type="Pfam" id="PF10604">
    <property type="entry name" value="Polyketide_cyc2"/>
    <property type="match status" value="1"/>
</dbReference>
<name>A0A418Q5Y4_9CORY</name>
<comment type="caution">
    <text evidence="1">The sequence shown here is derived from an EMBL/GenBank/DDBJ whole genome shotgun (WGS) entry which is preliminary data.</text>
</comment>
<accession>A0A418Q5Y4</accession>
<reference evidence="1 2" key="1">
    <citation type="submission" date="2018-09" db="EMBL/GenBank/DDBJ databases">
        <title>Optimization and identification of Corynebacterium falsenii FN1-14 from fish paste.</title>
        <authorList>
            <person name="Daroonpunt R."/>
            <person name="Tanasupawat S."/>
        </authorList>
    </citation>
    <scope>NUCLEOTIDE SEQUENCE [LARGE SCALE GENOMIC DNA]</scope>
    <source>
        <strain evidence="1 2">FN1-14</strain>
    </source>
</reference>
<protein>
    <submittedName>
        <fullName evidence="1">SRPBCC family protein</fullName>
    </submittedName>
</protein>
<proteinExistence type="predicted"/>
<dbReference type="Proteomes" id="UP000285278">
    <property type="component" value="Unassembled WGS sequence"/>
</dbReference>
<sequence>MSTTENTSTNTTNFADTADGADHWKVSNSVDINAAAEHVYDLISDVTRTGEWSPTCKWCEWLGEAGKVGSRFKGHNETPERTWETESEVVAADRPHEFAWVVGPDAVEGGFVRWGYRVEEIDAGTRLHEDWDFHQPGRDAFFKKWGDRGASEAEERRNSAIKGIPETLAAIKKVAESGK</sequence>
<dbReference type="EMBL" id="QXJK01000009">
    <property type="protein sequence ID" value="RIX34108.1"/>
    <property type="molecule type" value="Genomic_DNA"/>
</dbReference>
<dbReference type="RefSeq" id="WP_025401866.1">
    <property type="nucleotide sequence ID" value="NZ_CBCRUA010000011.1"/>
</dbReference>
<dbReference type="Gene3D" id="3.30.530.20">
    <property type="match status" value="1"/>
</dbReference>